<dbReference type="Proteomes" id="UP000515947">
    <property type="component" value="Chromosome"/>
</dbReference>
<evidence type="ECO:0000313" key="2">
    <source>
        <dbReference type="EMBL" id="QNN53008.1"/>
    </source>
</evidence>
<keyword evidence="3" id="KW-1185">Reference proteome</keyword>
<reference evidence="2 3" key="1">
    <citation type="submission" date="2020-08" db="EMBL/GenBank/DDBJ databases">
        <title>Genome sequence of Nocardioides mesophilus KACC 16243T.</title>
        <authorList>
            <person name="Hyun D.-W."/>
            <person name="Bae J.-W."/>
        </authorList>
    </citation>
    <scope>NUCLEOTIDE SEQUENCE [LARGE SCALE GENOMIC DNA]</scope>
    <source>
        <strain evidence="2 3">KACC 16243</strain>
    </source>
</reference>
<protein>
    <recommendedName>
        <fullName evidence="1">DUF7455 domain-containing protein</fullName>
    </recommendedName>
</protein>
<evidence type="ECO:0000313" key="3">
    <source>
        <dbReference type="Proteomes" id="UP000515947"/>
    </source>
</evidence>
<organism evidence="2 3">
    <name type="scientific">Nocardioides mesophilus</name>
    <dbReference type="NCBI Taxonomy" id="433659"/>
    <lineage>
        <taxon>Bacteria</taxon>
        <taxon>Bacillati</taxon>
        <taxon>Actinomycetota</taxon>
        <taxon>Actinomycetes</taxon>
        <taxon>Propionibacteriales</taxon>
        <taxon>Nocardioidaceae</taxon>
        <taxon>Nocardioides</taxon>
    </lineage>
</organism>
<gene>
    <name evidence="2" type="ORF">H9L09_00380</name>
</gene>
<evidence type="ECO:0000259" key="1">
    <source>
        <dbReference type="Pfam" id="PF24254"/>
    </source>
</evidence>
<sequence length="74" mass="7858">MTTAVATSTPLTAVDRCDRCGAQAYLRVELAGGGELLFCAHHAREHADKLREIAVSVHDETGKLVDQPTTPGTP</sequence>
<dbReference type="AlphaFoldDB" id="A0A7G9RBN3"/>
<name>A0A7G9RBN3_9ACTN</name>
<dbReference type="EMBL" id="CP060713">
    <property type="protein sequence ID" value="QNN53008.1"/>
    <property type="molecule type" value="Genomic_DNA"/>
</dbReference>
<dbReference type="Pfam" id="PF24254">
    <property type="entry name" value="DUF7455"/>
    <property type="match status" value="1"/>
</dbReference>
<feature type="domain" description="DUF7455" evidence="1">
    <location>
        <begin position="11"/>
        <end position="64"/>
    </location>
</feature>
<dbReference type="KEGG" id="nmes:H9L09_00380"/>
<accession>A0A7G9RBN3</accession>
<proteinExistence type="predicted"/>
<dbReference type="InterPro" id="IPR055878">
    <property type="entry name" value="DUF7455"/>
</dbReference>
<dbReference type="RefSeq" id="WP_187578850.1">
    <property type="nucleotide sequence ID" value="NZ_CP060713.1"/>
</dbReference>